<evidence type="ECO:0000259" key="1">
    <source>
        <dbReference type="PROSITE" id="PS50404"/>
    </source>
</evidence>
<dbReference type="PROSITE" id="PS51354">
    <property type="entry name" value="GLUTAREDOXIN_2"/>
    <property type="match status" value="1"/>
</dbReference>
<dbReference type="RefSeq" id="WP_311368552.1">
    <property type="nucleotide sequence ID" value="NZ_JAVRHX010000002.1"/>
</dbReference>
<organism evidence="2 3">
    <name type="scientific">Glaciecola petra</name>
    <dbReference type="NCBI Taxonomy" id="3075602"/>
    <lineage>
        <taxon>Bacteria</taxon>
        <taxon>Pseudomonadati</taxon>
        <taxon>Pseudomonadota</taxon>
        <taxon>Gammaproteobacteria</taxon>
        <taxon>Alteromonadales</taxon>
        <taxon>Alteromonadaceae</taxon>
        <taxon>Glaciecola</taxon>
    </lineage>
</organism>
<name>A0ABU2ZQW9_9ALTE</name>
<accession>A0ABU2ZQW9</accession>
<dbReference type="Proteomes" id="UP001253545">
    <property type="component" value="Unassembled WGS sequence"/>
</dbReference>
<keyword evidence="3" id="KW-1185">Reference proteome</keyword>
<dbReference type="Pfam" id="PF13417">
    <property type="entry name" value="GST_N_3"/>
    <property type="match status" value="1"/>
</dbReference>
<sequence>MNGIVTFLRNALGCVIVFFDLITRGRKLKRSAQAQQKVESQLASLALYQFFACPFCIKTRRKMYKLNLPIVKRSISKDSPYRDDLLQNGGKIQAPCLRIENQGEVTWLYESKAIISYLEQRFA</sequence>
<dbReference type="PROSITE" id="PS50404">
    <property type="entry name" value="GST_NTER"/>
    <property type="match status" value="1"/>
</dbReference>
<evidence type="ECO:0000313" key="2">
    <source>
        <dbReference type="EMBL" id="MDT0595035.1"/>
    </source>
</evidence>
<comment type="caution">
    <text evidence="2">The sequence shown here is derived from an EMBL/GenBank/DDBJ whole genome shotgun (WGS) entry which is preliminary data.</text>
</comment>
<reference evidence="2 3" key="1">
    <citation type="submission" date="2023-09" db="EMBL/GenBank/DDBJ databases">
        <authorList>
            <person name="Rey-Velasco X."/>
        </authorList>
    </citation>
    <scope>NUCLEOTIDE SEQUENCE [LARGE SCALE GENOMIC DNA]</scope>
    <source>
        <strain evidence="2 3">P117</strain>
    </source>
</reference>
<feature type="domain" description="GST N-terminal" evidence="1">
    <location>
        <begin position="43"/>
        <end position="123"/>
    </location>
</feature>
<dbReference type="SUPFAM" id="SSF52833">
    <property type="entry name" value="Thioredoxin-like"/>
    <property type="match status" value="1"/>
</dbReference>
<dbReference type="InterPro" id="IPR004045">
    <property type="entry name" value="Glutathione_S-Trfase_N"/>
</dbReference>
<dbReference type="Gene3D" id="3.40.30.10">
    <property type="entry name" value="Glutaredoxin"/>
    <property type="match status" value="1"/>
</dbReference>
<evidence type="ECO:0000313" key="3">
    <source>
        <dbReference type="Proteomes" id="UP001253545"/>
    </source>
</evidence>
<gene>
    <name evidence="2" type="ORF">RM552_09295</name>
</gene>
<proteinExistence type="predicted"/>
<dbReference type="InterPro" id="IPR036249">
    <property type="entry name" value="Thioredoxin-like_sf"/>
</dbReference>
<dbReference type="EMBL" id="JAVRHX010000002">
    <property type="protein sequence ID" value="MDT0595035.1"/>
    <property type="molecule type" value="Genomic_DNA"/>
</dbReference>
<protein>
    <submittedName>
        <fullName evidence="2">Glutathione S-transferase N-terminal domain-containing protein</fullName>
    </submittedName>
</protein>